<keyword evidence="2" id="KW-0560">Oxidoreductase</keyword>
<dbReference type="Proteomes" id="UP000216913">
    <property type="component" value="Unassembled WGS sequence"/>
</dbReference>
<evidence type="ECO:0000313" key="4">
    <source>
        <dbReference type="EMBL" id="OZI48953.1"/>
    </source>
</evidence>
<dbReference type="SMART" id="SM00822">
    <property type="entry name" value="PKS_KR"/>
    <property type="match status" value="1"/>
</dbReference>
<dbReference type="PRINTS" id="PR00080">
    <property type="entry name" value="SDRFAMILY"/>
</dbReference>
<dbReference type="OrthoDB" id="8557335at2"/>
<dbReference type="GO" id="GO:0030497">
    <property type="term" value="P:fatty acid elongation"/>
    <property type="evidence" value="ECO:0007669"/>
    <property type="project" value="TreeGrafter"/>
</dbReference>
<dbReference type="PANTHER" id="PTHR42760:SF40">
    <property type="entry name" value="3-OXOACYL-[ACYL-CARRIER-PROTEIN] REDUCTASE, CHLOROPLASTIC"/>
    <property type="match status" value="1"/>
</dbReference>
<dbReference type="EMBL" id="NEVP01000009">
    <property type="protein sequence ID" value="OZI48953.1"/>
    <property type="molecule type" value="Genomic_DNA"/>
</dbReference>
<dbReference type="InterPro" id="IPR036291">
    <property type="entry name" value="NAD(P)-bd_dom_sf"/>
</dbReference>
<dbReference type="PANTHER" id="PTHR42760">
    <property type="entry name" value="SHORT-CHAIN DEHYDROGENASES/REDUCTASES FAMILY MEMBER"/>
    <property type="match status" value="1"/>
</dbReference>
<dbReference type="InterPro" id="IPR057326">
    <property type="entry name" value="KR_dom"/>
</dbReference>
<dbReference type="SUPFAM" id="SSF51735">
    <property type="entry name" value="NAD(P)-binding Rossmann-fold domains"/>
    <property type="match status" value="1"/>
</dbReference>
<name>A0A261TJY5_9BORD</name>
<feature type="domain" description="Ketoreductase" evidence="3">
    <location>
        <begin position="10"/>
        <end position="185"/>
    </location>
</feature>
<dbReference type="Pfam" id="PF13561">
    <property type="entry name" value="adh_short_C2"/>
    <property type="match status" value="1"/>
</dbReference>
<dbReference type="InterPro" id="IPR002347">
    <property type="entry name" value="SDR_fam"/>
</dbReference>
<dbReference type="FunFam" id="3.40.50.720:FF:000173">
    <property type="entry name" value="3-oxoacyl-[acyl-carrier protein] reductase"/>
    <property type="match status" value="1"/>
</dbReference>
<evidence type="ECO:0000259" key="3">
    <source>
        <dbReference type="SMART" id="SM00822"/>
    </source>
</evidence>
<dbReference type="GO" id="GO:0016616">
    <property type="term" value="F:oxidoreductase activity, acting on the CH-OH group of donors, NAD or NADP as acceptor"/>
    <property type="evidence" value="ECO:0007669"/>
    <property type="project" value="TreeGrafter"/>
</dbReference>
<sequence>MQLQQRMKGKVALVTGGAGGIGLAVCRRLRDEGARIVVGDIGEERVATAAAELGDDAIGIFLDVADRHSWGAAKRAIDAQGWDVDIVVNVAGIVRDRSLLKMSDAEWSAVIEVNLRGTWLGCQHAFLWMAERGWGRVVNVASTAIFGAYGQANYSAAKAGIVGLTRTAALEGAKRGILVNAVAPGIVETSILADVPAEVRAGWQAKMPLKRTAKPEEIASVIAFLASDDASYMTGQTLVVDGGATTGDY</sequence>
<comment type="similarity">
    <text evidence="1">Belongs to the short-chain dehydrogenases/reductases (SDR) family.</text>
</comment>
<dbReference type="AlphaFoldDB" id="A0A261TJY5"/>
<dbReference type="PRINTS" id="PR00081">
    <property type="entry name" value="GDHRDH"/>
</dbReference>
<protein>
    <submittedName>
        <fullName evidence="4">3-oxoacyl-ACP reductase</fullName>
    </submittedName>
</protein>
<accession>A0A261TJY5</accession>
<gene>
    <name evidence="4" type="ORF">CAL25_15095</name>
</gene>
<keyword evidence="5" id="KW-1185">Reference proteome</keyword>
<reference evidence="4 5" key="1">
    <citation type="submission" date="2017-05" db="EMBL/GenBank/DDBJ databases">
        <title>Complete and WGS of Bordetella genogroups.</title>
        <authorList>
            <person name="Spilker T."/>
            <person name="LiPuma J."/>
        </authorList>
    </citation>
    <scope>NUCLEOTIDE SEQUENCE [LARGE SCALE GENOMIC DNA]</scope>
    <source>
        <strain evidence="4 5">AU10456</strain>
    </source>
</reference>
<organism evidence="4 5">
    <name type="scientific">Bordetella genomosp. 5</name>
    <dbReference type="NCBI Taxonomy" id="1395608"/>
    <lineage>
        <taxon>Bacteria</taxon>
        <taxon>Pseudomonadati</taxon>
        <taxon>Pseudomonadota</taxon>
        <taxon>Betaproteobacteria</taxon>
        <taxon>Burkholderiales</taxon>
        <taxon>Alcaligenaceae</taxon>
        <taxon>Bordetella</taxon>
    </lineage>
</organism>
<evidence type="ECO:0000256" key="2">
    <source>
        <dbReference type="ARBA" id="ARBA00023002"/>
    </source>
</evidence>
<dbReference type="RefSeq" id="WP_094801330.1">
    <property type="nucleotide sequence ID" value="NZ_NEVP01000009.1"/>
</dbReference>
<dbReference type="Gene3D" id="3.40.50.720">
    <property type="entry name" value="NAD(P)-binding Rossmann-like Domain"/>
    <property type="match status" value="1"/>
</dbReference>
<dbReference type="InterPro" id="IPR020904">
    <property type="entry name" value="Sc_DH/Rdtase_CS"/>
</dbReference>
<evidence type="ECO:0000313" key="5">
    <source>
        <dbReference type="Proteomes" id="UP000216913"/>
    </source>
</evidence>
<proteinExistence type="inferred from homology"/>
<evidence type="ECO:0000256" key="1">
    <source>
        <dbReference type="ARBA" id="ARBA00006484"/>
    </source>
</evidence>
<dbReference type="PROSITE" id="PS00061">
    <property type="entry name" value="ADH_SHORT"/>
    <property type="match status" value="1"/>
</dbReference>
<comment type="caution">
    <text evidence="4">The sequence shown here is derived from an EMBL/GenBank/DDBJ whole genome shotgun (WGS) entry which is preliminary data.</text>
</comment>